<sequence>MIKQAVVLAAGNSSRFWPLNKKNKCLTKVMGKPLIFYTLKGLEKIGISKVIIIQSSIKDVEKELKKYKLGVKKKFLVQKKAKGMGNALWQAKDLLKDRFLVLNAEKVDINEIIQEGKIKIQNHDSILFGQKTKTPELFGIMKLKGNKVLDIVEKPKGKAPSRIKVVGVYILEPSFFTTYKKVKKHIYDFEDALSEYAKENDIRVVILKQKHEIATLKYPWHLFEMKNYLFDKLLEEKIEKSAKISKNAIIEGKVYIGKNTKVLENAVIKGPCYIGDNCIIGNNALIRNYTNLEDKVVIGANAEIKNAVFCEGSHMHSGYIGDSIIGENCRLGAGVVTANMRIDRGIIKSVVKNKEIETGLKRFGCVMGNNTKTGINCSFMPGVLIGSDCFIG</sequence>
<feature type="non-terminal residue" evidence="12">
    <location>
        <position position="392"/>
    </location>
</feature>
<dbReference type="PANTHER" id="PTHR43584:SF8">
    <property type="entry name" value="N-ACETYLMURAMATE ALPHA-1-PHOSPHATE URIDYLYLTRANSFERASE"/>
    <property type="match status" value="1"/>
</dbReference>
<evidence type="ECO:0000256" key="9">
    <source>
        <dbReference type="ARBA" id="ARBA00048247"/>
    </source>
</evidence>
<keyword evidence="5" id="KW-0808">Transferase</keyword>
<evidence type="ECO:0000256" key="4">
    <source>
        <dbReference type="ARBA" id="ARBA00007947"/>
    </source>
</evidence>
<organism evidence="12">
    <name type="scientific">marine sediment metagenome</name>
    <dbReference type="NCBI Taxonomy" id="412755"/>
    <lineage>
        <taxon>unclassified sequences</taxon>
        <taxon>metagenomes</taxon>
        <taxon>ecological metagenomes</taxon>
    </lineage>
</organism>
<comment type="caution">
    <text evidence="12">The sequence shown here is derived from an EMBL/GenBank/DDBJ whole genome shotgun (WGS) entry which is preliminary data.</text>
</comment>
<comment type="catalytic activity">
    <reaction evidence="9">
        <text>alpha-D-glucosamine 1-phosphate + acetyl-CoA = N-acetyl-alpha-D-glucosamine 1-phosphate + CoA + H(+)</text>
        <dbReference type="Rhea" id="RHEA:13725"/>
        <dbReference type="ChEBI" id="CHEBI:15378"/>
        <dbReference type="ChEBI" id="CHEBI:57287"/>
        <dbReference type="ChEBI" id="CHEBI:57288"/>
        <dbReference type="ChEBI" id="CHEBI:57776"/>
        <dbReference type="ChEBI" id="CHEBI:58516"/>
        <dbReference type="EC" id="2.3.1.157"/>
    </reaction>
</comment>
<evidence type="ECO:0000256" key="10">
    <source>
        <dbReference type="ARBA" id="ARBA00048493"/>
    </source>
</evidence>
<dbReference type="InterPro" id="IPR005835">
    <property type="entry name" value="NTP_transferase_dom"/>
</dbReference>
<keyword evidence="8" id="KW-0012">Acyltransferase</keyword>
<evidence type="ECO:0000256" key="7">
    <source>
        <dbReference type="ARBA" id="ARBA00023268"/>
    </source>
</evidence>
<dbReference type="Pfam" id="PF00132">
    <property type="entry name" value="Hexapep"/>
    <property type="match status" value="1"/>
</dbReference>
<comment type="catalytic activity">
    <reaction evidence="10">
        <text>N-acetyl-alpha-D-glucosamine 1-phosphate + UTP + H(+) = UDP-N-acetyl-alpha-D-glucosamine + diphosphate</text>
        <dbReference type="Rhea" id="RHEA:13509"/>
        <dbReference type="ChEBI" id="CHEBI:15378"/>
        <dbReference type="ChEBI" id="CHEBI:33019"/>
        <dbReference type="ChEBI" id="CHEBI:46398"/>
        <dbReference type="ChEBI" id="CHEBI:57705"/>
        <dbReference type="ChEBI" id="CHEBI:57776"/>
        <dbReference type="EC" id="2.7.7.23"/>
    </reaction>
</comment>
<evidence type="ECO:0000313" key="12">
    <source>
        <dbReference type="EMBL" id="KKL22713.1"/>
    </source>
</evidence>
<dbReference type="InterPro" id="IPR001451">
    <property type="entry name" value="Hexapep"/>
</dbReference>
<comment type="pathway">
    <text evidence="2">Nucleotide-sugar biosynthesis; UDP-N-acetyl-alpha-D-glucosamine biosynthesis; UDP-N-acetyl-alpha-D-glucosamine from N-acetyl-alpha-D-glucosamine 1-phosphate: step 1/1.</text>
</comment>
<dbReference type="Gene3D" id="3.90.550.10">
    <property type="entry name" value="Spore Coat Polysaccharide Biosynthesis Protein SpsA, Chain A"/>
    <property type="match status" value="1"/>
</dbReference>
<evidence type="ECO:0000256" key="1">
    <source>
        <dbReference type="ARBA" id="ARBA00005166"/>
    </source>
</evidence>
<dbReference type="Pfam" id="PF00483">
    <property type="entry name" value="NTP_transferase"/>
    <property type="match status" value="1"/>
</dbReference>
<feature type="domain" description="Nucleotidyl transferase" evidence="11">
    <location>
        <begin position="5"/>
        <end position="205"/>
    </location>
</feature>
<reference evidence="12" key="1">
    <citation type="journal article" date="2015" name="Nature">
        <title>Complex archaea that bridge the gap between prokaryotes and eukaryotes.</title>
        <authorList>
            <person name="Spang A."/>
            <person name="Saw J.H."/>
            <person name="Jorgensen S.L."/>
            <person name="Zaremba-Niedzwiedzka K."/>
            <person name="Martijn J."/>
            <person name="Lind A.E."/>
            <person name="van Eijk R."/>
            <person name="Schleper C."/>
            <person name="Guy L."/>
            <person name="Ettema T.J."/>
        </authorList>
    </citation>
    <scope>NUCLEOTIDE SEQUENCE</scope>
</reference>
<proteinExistence type="inferred from homology"/>
<name>A0A0F9EFG5_9ZZZZ</name>
<dbReference type="Gene3D" id="2.160.10.10">
    <property type="entry name" value="Hexapeptide repeat proteins"/>
    <property type="match status" value="1"/>
</dbReference>
<dbReference type="Pfam" id="PF14602">
    <property type="entry name" value="Hexapep_2"/>
    <property type="match status" value="1"/>
</dbReference>
<dbReference type="InterPro" id="IPR011004">
    <property type="entry name" value="Trimer_LpxA-like_sf"/>
</dbReference>
<dbReference type="AlphaFoldDB" id="A0A0F9EFG5"/>
<dbReference type="InterPro" id="IPR029044">
    <property type="entry name" value="Nucleotide-diphossugar_trans"/>
</dbReference>
<protein>
    <recommendedName>
        <fullName evidence="11">Nucleotidyl transferase domain-containing protein</fullName>
    </recommendedName>
</protein>
<dbReference type="InterPro" id="IPR023915">
    <property type="entry name" value="Bifunctiontional_GlmU_arc-type"/>
</dbReference>
<dbReference type="GO" id="GO:0006048">
    <property type="term" value="P:UDP-N-acetylglucosamine biosynthetic process"/>
    <property type="evidence" value="ECO:0007669"/>
    <property type="project" value="UniProtKB-UniPathway"/>
</dbReference>
<keyword evidence="6" id="KW-0548">Nucleotidyltransferase</keyword>
<dbReference type="UniPathway" id="UPA00113">
    <property type="reaction ID" value="UER00532"/>
</dbReference>
<accession>A0A0F9EFG5</accession>
<dbReference type="GO" id="GO:0019134">
    <property type="term" value="F:glucosamine-1-phosphate N-acetyltransferase activity"/>
    <property type="evidence" value="ECO:0007669"/>
    <property type="project" value="UniProtKB-EC"/>
</dbReference>
<evidence type="ECO:0000256" key="2">
    <source>
        <dbReference type="ARBA" id="ARBA00005208"/>
    </source>
</evidence>
<dbReference type="SUPFAM" id="SSF51161">
    <property type="entry name" value="Trimeric LpxA-like enzymes"/>
    <property type="match status" value="1"/>
</dbReference>
<dbReference type="PANTHER" id="PTHR43584">
    <property type="entry name" value="NUCLEOTIDYL TRANSFERASE"/>
    <property type="match status" value="1"/>
</dbReference>
<dbReference type="GO" id="GO:0003977">
    <property type="term" value="F:UDP-N-acetylglucosamine diphosphorylase activity"/>
    <property type="evidence" value="ECO:0007669"/>
    <property type="project" value="UniProtKB-EC"/>
</dbReference>
<evidence type="ECO:0000256" key="5">
    <source>
        <dbReference type="ARBA" id="ARBA00022679"/>
    </source>
</evidence>
<evidence type="ECO:0000259" key="11">
    <source>
        <dbReference type="Pfam" id="PF00483"/>
    </source>
</evidence>
<dbReference type="NCBIfam" id="TIGR03992">
    <property type="entry name" value="Arch_glmU"/>
    <property type="match status" value="1"/>
</dbReference>
<comment type="similarity">
    <text evidence="4">In the N-terminal section; belongs to the N-acetylglucosamine-1-phosphate uridyltransferase family.</text>
</comment>
<evidence type="ECO:0000256" key="8">
    <source>
        <dbReference type="ARBA" id="ARBA00023315"/>
    </source>
</evidence>
<comment type="pathway">
    <text evidence="1">Nucleotide-sugar biosynthesis; UDP-N-acetyl-alpha-D-glucosamine biosynthesis; N-acetyl-alpha-D-glucosamine 1-phosphate from alpha-D-glucosamine 6-phosphate (route II): step 2/2.</text>
</comment>
<comment type="similarity">
    <text evidence="3">In the C-terminal section; belongs to the transferase hexapeptide repeat family.</text>
</comment>
<evidence type="ECO:0000256" key="6">
    <source>
        <dbReference type="ARBA" id="ARBA00022695"/>
    </source>
</evidence>
<dbReference type="EMBL" id="LAZR01037245">
    <property type="protein sequence ID" value="KKL22713.1"/>
    <property type="molecule type" value="Genomic_DNA"/>
</dbReference>
<keyword evidence="7" id="KW-0511">Multifunctional enzyme</keyword>
<evidence type="ECO:0000256" key="3">
    <source>
        <dbReference type="ARBA" id="ARBA00007707"/>
    </source>
</evidence>
<gene>
    <name evidence="12" type="ORF">LCGC14_2432680</name>
</gene>
<dbReference type="SUPFAM" id="SSF53448">
    <property type="entry name" value="Nucleotide-diphospho-sugar transferases"/>
    <property type="match status" value="1"/>
</dbReference>
<dbReference type="InterPro" id="IPR050065">
    <property type="entry name" value="GlmU-like"/>
</dbReference>